<keyword evidence="3" id="KW-1185">Reference proteome</keyword>
<gene>
    <name evidence="2" type="ORF">FYJ58_06405</name>
</gene>
<name>A0A6L5XY21_9FIRM</name>
<reference evidence="2 3" key="1">
    <citation type="submission" date="2019-08" db="EMBL/GenBank/DDBJ databases">
        <title>In-depth cultivation of the pig gut microbiome towards novel bacterial diversity and tailored functional studies.</title>
        <authorList>
            <person name="Wylensek D."/>
            <person name="Hitch T.C.A."/>
            <person name="Clavel T."/>
        </authorList>
    </citation>
    <scope>NUCLEOTIDE SEQUENCE [LARGE SCALE GENOMIC DNA]</scope>
    <source>
        <strain evidence="2 3">WCA-693-APC-MOT-I</strain>
    </source>
</reference>
<dbReference type="Gene3D" id="3.30.420.40">
    <property type="match status" value="1"/>
</dbReference>
<dbReference type="Proteomes" id="UP000482209">
    <property type="component" value="Unassembled WGS sequence"/>
</dbReference>
<dbReference type="Pfam" id="PF18980">
    <property type="entry name" value="DUF5716_C"/>
    <property type="match status" value="1"/>
</dbReference>
<dbReference type="InterPro" id="IPR043129">
    <property type="entry name" value="ATPase_NBD"/>
</dbReference>
<dbReference type="InterPro" id="IPR043770">
    <property type="entry name" value="DUF5716_C"/>
</dbReference>
<dbReference type="SUPFAM" id="SSF53067">
    <property type="entry name" value="Actin-like ATPase domain"/>
    <property type="match status" value="1"/>
</dbReference>
<dbReference type="EMBL" id="VUMT01000007">
    <property type="protein sequence ID" value="MSS63509.1"/>
    <property type="molecule type" value="Genomic_DNA"/>
</dbReference>
<evidence type="ECO:0000259" key="1">
    <source>
        <dbReference type="Pfam" id="PF18980"/>
    </source>
</evidence>
<evidence type="ECO:0000313" key="3">
    <source>
        <dbReference type="Proteomes" id="UP000482209"/>
    </source>
</evidence>
<sequence>MKQDRSLYVGFDLGRTYSQISCYDVKSDKIVTICQNKEMVDGLIPTLLGVTKEQREWVFGTEAKQLNEDDGILIDQILERIIRKEKFHVFGVLFTGEDILEKYFRKTLLLLKRYYPSESIKKIVVTIKEKKTVLVEAIFHALEQLGIEKDRVAVEGYEESYISYALGQERELWINDIGLFELDEEGLSYRQLILNRRTNPMIVEVWKKEFYDTLNLPMIKEQEKTKTTEKNEFLFLNTAKNVLYKQGVSTIYVTGIGFLGEWADKALKELCVGRRVFKGPNLYTKGACLQAMKLGGIKQYEEYAFIGKGAIKANVMLPVYHDAKEEMLILAKVGTLWNEVNNEADIILDNEDEIQIIVNDPMKKETKTHILEMDGLPVRANKMTRIKIKISFLDEKTAVITLKDDGFGIFSETSNRVWEKTIIV</sequence>
<comment type="caution">
    <text evidence="2">The sequence shown here is derived from an EMBL/GenBank/DDBJ whole genome shotgun (WGS) entry which is preliminary data.</text>
</comment>
<organism evidence="2 3">
    <name type="scientific">Velocimicrobium porci</name>
    <dbReference type="NCBI Taxonomy" id="2606634"/>
    <lineage>
        <taxon>Bacteria</taxon>
        <taxon>Bacillati</taxon>
        <taxon>Bacillota</taxon>
        <taxon>Clostridia</taxon>
        <taxon>Lachnospirales</taxon>
        <taxon>Lachnospiraceae</taxon>
        <taxon>Velocimicrobium</taxon>
    </lineage>
</organism>
<accession>A0A6L5XY21</accession>
<dbReference type="AlphaFoldDB" id="A0A6L5XY21"/>
<evidence type="ECO:0000313" key="2">
    <source>
        <dbReference type="EMBL" id="MSS63509.1"/>
    </source>
</evidence>
<proteinExistence type="predicted"/>
<dbReference type="RefSeq" id="WP_154518892.1">
    <property type="nucleotide sequence ID" value="NZ_VUMT01000007.1"/>
</dbReference>
<feature type="domain" description="DUF5716" evidence="1">
    <location>
        <begin position="122"/>
        <end position="422"/>
    </location>
</feature>
<protein>
    <recommendedName>
        <fullName evidence="1">DUF5716 domain-containing protein</fullName>
    </recommendedName>
</protein>